<dbReference type="Proteomes" id="UP000829398">
    <property type="component" value="Chromosome 8"/>
</dbReference>
<keyword evidence="2" id="KW-1185">Reference proteome</keyword>
<organism evidence="1 2">
    <name type="scientific">Citrus sinensis</name>
    <name type="common">Sweet orange</name>
    <name type="synonym">Citrus aurantium var. sinensis</name>
    <dbReference type="NCBI Taxonomy" id="2711"/>
    <lineage>
        <taxon>Eukaryota</taxon>
        <taxon>Viridiplantae</taxon>
        <taxon>Streptophyta</taxon>
        <taxon>Embryophyta</taxon>
        <taxon>Tracheophyta</taxon>
        <taxon>Spermatophyta</taxon>
        <taxon>Magnoliopsida</taxon>
        <taxon>eudicotyledons</taxon>
        <taxon>Gunneridae</taxon>
        <taxon>Pentapetalae</taxon>
        <taxon>rosids</taxon>
        <taxon>malvids</taxon>
        <taxon>Sapindales</taxon>
        <taxon>Rutaceae</taxon>
        <taxon>Aurantioideae</taxon>
        <taxon>Citrus</taxon>
    </lineage>
</organism>
<sequence length="257" mass="28343">MNESKPVQTPLASHFKLSAAMCPQTAAEQQEMSKIPYSNAVGSLIYAMVLTRPDISHALSVVSRFMSNPGADHWRAVKWVMRYLRGTTEYGLLYGGTRNKGNILVGYVDSDFAGDLDKRRSLTGYLFTLGGCTVNWKATLQNVVALSTTEAEYTVAAEALKEAIWLKGMVAELGTEQDSVEVYCDSQSAIHLSKNQTHHGKTKHIDVKLHFVRLEVSRGAVKLLKINTEENPADMLTKTVPSAKFNLCMNLAGICRN</sequence>
<accession>A0ACB8IR55</accession>
<reference evidence="2" key="1">
    <citation type="journal article" date="2023" name="Hortic. Res.">
        <title>A chromosome-level phased genome enabling allele-level studies in sweet orange: a case study on citrus Huanglongbing tolerance.</title>
        <authorList>
            <person name="Wu B."/>
            <person name="Yu Q."/>
            <person name="Deng Z."/>
            <person name="Duan Y."/>
            <person name="Luo F."/>
            <person name="Gmitter F. Jr."/>
        </authorList>
    </citation>
    <scope>NUCLEOTIDE SEQUENCE [LARGE SCALE GENOMIC DNA]</scope>
    <source>
        <strain evidence="2">cv. Valencia</strain>
    </source>
</reference>
<protein>
    <submittedName>
        <fullName evidence="1">Reverse transcriptase Ty1/copia-type domain-containing protein</fullName>
    </submittedName>
</protein>
<name>A0ACB8IR55_CITSI</name>
<keyword evidence="1" id="KW-0548">Nucleotidyltransferase</keyword>
<keyword evidence="1" id="KW-0695">RNA-directed DNA polymerase</keyword>
<evidence type="ECO:0000313" key="1">
    <source>
        <dbReference type="EMBL" id="KAH9699468.1"/>
    </source>
</evidence>
<dbReference type="EMBL" id="CM039177">
    <property type="protein sequence ID" value="KAH9699468.1"/>
    <property type="molecule type" value="Genomic_DNA"/>
</dbReference>
<gene>
    <name evidence="1" type="ORF">KPL71_024361</name>
</gene>
<comment type="caution">
    <text evidence="1">The sequence shown here is derived from an EMBL/GenBank/DDBJ whole genome shotgun (WGS) entry which is preliminary data.</text>
</comment>
<keyword evidence="1" id="KW-0808">Transferase</keyword>
<proteinExistence type="predicted"/>
<evidence type="ECO:0000313" key="2">
    <source>
        <dbReference type="Proteomes" id="UP000829398"/>
    </source>
</evidence>